<evidence type="ECO:0000313" key="2">
    <source>
        <dbReference type="EMBL" id="GGE29450.1"/>
    </source>
</evidence>
<gene>
    <name evidence="2" type="ORF">GCM10011571_34470</name>
</gene>
<keyword evidence="1" id="KW-0472">Membrane</keyword>
<feature type="transmembrane region" description="Helical" evidence="1">
    <location>
        <begin position="6"/>
        <end position="25"/>
    </location>
</feature>
<sequence length="49" mass="5735">MEEFTVWYWTSVLFTSISGLVTPICFKIIFEWNFIAVVIGFYLLGLLIL</sequence>
<reference evidence="2" key="2">
    <citation type="submission" date="2020-09" db="EMBL/GenBank/DDBJ databases">
        <authorList>
            <person name="Sun Q."/>
            <person name="Zhou Y."/>
        </authorList>
    </citation>
    <scope>NUCLEOTIDE SEQUENCE</scope>
    <source>
        <strain evidence="2">CGMCC 1.15179</strain>
    </source>
</reference>
<proteinExistence type="predicted"/>
<dbReference type="Proteomes" id="UP000625210">
    <property type="component" value="Unassembled WGS sequence"/>
</dbReference>
<evidence type="ECO:0000313" key="3">
    <source>
        <dbReference type="Proteomes" id="UP000625210"/>
    </source>
</evidence>
<protein>
    <submittedName>
        <fullName evidence="2">Uncharacterized protein</fullName>
    </submittedName>
</protein>
<keyword evidence="1" id="KW-0812">Transmembrane</keyword>
<name>A0A8J2VM30_9BACL</name>
<organism evidence="2 3">
    <name type="scientific">Marinithermofilum abyssi</name>
    <dbReference type="NCBI Taxonomy" id="1571185"/>
    <lineage>
        <taxon>Bacteria</taxon>
        <taxon>Bacillati</taxon>
        <taxon>Bacillota</taxon>
        <taxon>Bacilli</taxon>
        <taxon>Bacillales</taxon>
        <taxon>Thermoactinomycetaceae</taxon>
        <taxon>Marinithermofilum</taxon>
    </lineage>
</organism>
<keyword evidence="1" id="KW-1133">Transmembrane helix</keyword>
<dbReference type="AlphaFoldDB" id="A0A8J2VM30"/>
<evidence type="ECO:0000256" key="1">
    <source>
        <dbReference type="SAM" id="Phobius"/>
    </source>
</evidence>
<dbReference type="EMBL" id="BMHQ01000022">
    <property type="protein sequence ID" value="GGE29450.1"/>
    <property type="molecule type" value="Genomic_DNA"/>
</dbReference>
<accession>A0A8J2VM30</accession>
<keyword evidence="3" id="KW-1185">Reference proteome</keyword>
<reference evidence="2" key="1">
    <citation type="journal article" date="2014" name="Int. J. Syst. Evol. Microbiol.">
        <title>Complete genome sequence of Corynebacterium casei LMG S-19264T (=DSM 44701T), isolated from a smear-ripened cheese.</title>
        <authorList>
            <consortium name="US DOE Joint Genome Institute (JGI-PGF)"/>
            <person name="Walter F."/>
            <person name="Albersmeier A."/>
            <person name="Kalinowski J."/>
            <person name="Ruckert C."/>
        </authorList>
    </citation>
    <scope>NUCLEOTIDE SEQUENCE</scope>
    <source>
        <strain evidence="2">CGMCC 1.15179</strain>
    </source>
</reference>
<comment type="caution">
    <text evidence="2">The sequence shown here is derived from an EMBL/GenBank/DDBJ whole genome shotgun (WGS) entry which is preliminary data.</text>
</comment>
<feature type="transmembrane region" description="Helical" evidence="1">
    <location>
        <begin position="32"/>
        <end position="48"/>
    </location>
</feature>